<dbReference type="EMBL" id="QJKB01000002">
    <property type="protein sequence ID" value="PXX45336.1"/>
    <property type="molecule type" value="Genomic_DNA"/>
</dbReference>
<dbReference type="AlphaFoldDB" id="A0A318JCK5"/>
<gene>
    <name evidence="1" type="ORF">DFR42_102564</name>
</gene>
<dbReference type="RefSeq" id="WP_146218816.1">
    <property type="nucleotide sequence ID" value="NZ_QJKB01000002.1"/>
</dbReference>
<sequence>MSDPAPPVNYIFTTYFNQGNPQSRATVSATGKFSPPPPISTTTSHRFLCVGDTVTFAFSGTPTNPQDTVTVTASAFIAICKGAQPNGQPNVVGTSVTACPVDGVTMTMTADSIGFWGFTISFSADFKNAAGDIVSSEFFYLPDPEVDVEVGGGGG</sequence>
<protein>
    <submittedName>
        <fullName evidence="1">Uncharacterized protein</fullName>
    </submittedName>
</protein>
<dbReference type="Proteomes" id="UP000247792">
    <property type="component" value="Unassembled WGS sequence"/>
</dbReference>
<name>A0A318JCK5_9BURK</name>
<evidence type="ECO:0000313" key="2">
    <source>
        <dbReference type="Proteomes" id="UP000247792"/>
    </source>
</evidence>
<accession>A0A318JCK5</accession>
<reference evidence="1 2" key="1">
    <citation type="submission" date="2018-05" db="EMBL/GenBank/DDBJ databases">
        <title>Genomic Encyclopedia of Type Strains, Phase IV (KMG-IV): sequencing the most valuable type-strain genomes for metagenomic binning, comparative biology and taxonomic classification.</title>
        <authorList>
            <person name="Goeker M."/>
        </authorList>
    </citation>
    <scope>NUCLEOTIDE SEQUENCE [LARGE SCALE GENOMIC DNA]</scope>
    <source>
        <strain evidence="1 2">DSM 19792</strain>
    </source>
</reference>
<evidence type="ECO:0000313" key="1">
    <source>
        <dbReference type="EMBL" id="PXX45336.1"/>
    </source>
</evidence>
<comment type="caution">
    <text evidence="1">The sequence shown here is derived from an EMBL/GenBank/DDBJ whole genome shotgun (WGS) entry which is preliminary data.</text>
</comment>
<proteinExistence type="predicted"/>
<keyword evidence="2" id="KW-1185">Reference proteome</keyword>
<organism evidence="1 2">
    <name type="scientific">Undibacterium pigrum</name>
    <dbReference type="NCBI Taxonomy" id="401470"/>
    <lineage>
        <taxon>Bacteria</taxon>
        <taxon>Pseudomonadati</taxon>
        <taxon>Pseudomonadota</taxon>
        <taxon>Betaproteobacteria</taxon>
        <taxon>Burkholderiales</taxon>
        <taxon>Oxalobacteraceae</taxon>
        <taxon>Undibacterium</taxon>
    </lineage>
</organism>
<dbReference type="OrthoDB" id="8754848at2"/>